<organism evidence="1 2">
    <name type="scientific">Ensete ventricosum</name>
    <name type="common">Abyssinian banana</name>
    <name type="synonym">Musa ensete</name>
    <dbReference type="NCBI Taxonomy" id="4639"/>
    <lineage>
        <taxon>Eukaryota</taxon>
        <taxon>Viridiplantae</taxon>
        <taxon>Streptophyta</taxon>
        <taxon>Embryophyta</taxon>
        <taxon>Tracheophyta</taxon>
        <taxon>Spermatophyta</taxon>
        <taxon>Magnoliopsida</taxon>
        <taxon>Liliopsida</taxon>
        <taxon>Zingiberales</taxon>
        <taxon>Musaceae</taxon>
        <taxon>Ensete</taxon>
    </lineage>
</organism>
<gene>
    <name evidence="1" type="ORF">OPV22_017130</name>
</gene>
<name>A0AAV8PEY8_ENSVE</name>
<accession>A0AAV8PEY8</accession>
<evidence type="ECO:0000313" key="1">
    <source>
        <dbReference type="EMBL" id="KAJ8484645.1"/>
    </source>
</evidence>
<sequence>MAFSVSFNVKFQSFLFVSHEQAIRNVMSNYVGSHVVLSVTCRLGGCNSRHVFEFFSRTGDTDAYMYEMKPWSTC</sequence>
<proteinExistence type="predicted"/>
<keyword evidence="2" id="KW-1185">Reference proteome</keyword>
<comment type="caution">
    <text evidence="1">The sequence shown here is derived from an EMBL/GenBank/DDBJ whole genome shotgun (WGS) entry which is preliminary data.</text>
</comment>
<dbReference type="Proteomes" id="UP001222027">
    <property type="component" value="Unassembled WGS sequence"/>
</dbReference>
<protein>
    <submittedName>
        <fullName evidence="1">Uncharacterized protein</fullName>
    </submittedName>
</protein>
<evidence type="ECO:0000313" key="2">
    <source>
        <dbReference type="Proteomes" id="UP001222027"/>
    </source>
</evidence>
<dbReference type="EMBL" id="JAQQAF010000005">
    <property type="protein sequence ID" value="KAJ8484645.1"/>
    <property type="molecule type" value="Genomic_DNA"/>
</dbReference>
<dbReference type="AlphaFoldDB" id="A0AAV8PEY8"/>
<reference evidence="1 2" key="1">
    <citation type="submission" date="2022-12" db="EMBL/GenBank/DDBJ databases">
        <title>Chromosome-scale assembly of the Ensete ventricosum genome.</title>
        <authorList>
            <person name="Dussert Y."/>
            <person name="Stocks J."/>
            <person name="Wendawek A."/>
            <person name="Woldeyes F."/>
            <person name="Nichols R.A."/>
            <person name="Borrell J.S."/>
        </authorList>
    </citation>
    <scope>NUCLEOTIDE SEQUENCE [LARGE SCALE GENOMIC DNA]</scope>
    <source>
        <strain evidence="2">cv. Maze</strain>
        <tissue evidence="1">Seeds</tissue>
    </source>
</reference>